<dbReference type="RefSeq" id="WP_184862588.1">
    <property type="nucleotide sequence ID" value="NZ_JACHLK010000013.1"/>
</dbReference>
<dbReference type="AlphaFoldDB" id="A0A7X0PJ30"/>
<comment type="caution">
    <text evidence="1">The sequence shown here is derived from an EMBL/GenBank/DDBJ whole genome shotgun (WGS) entry which is preliminary data.</text>
</comment>
<gene>
    <name evidence="1" type="ORF">HNP48_005217</name>
</gene>
<organism evidence="1 2">
    <name type="scientific">Acidovorax soli</name>
    <dbReference type="NCBI Taxonomy" id="592050"/>
    <lineage>
        <taxon>Bacteria</taxon>
        <taxon>Pseudomonadati</taxon>
        <taxon>Pseudomonadota</taxon>
        <taxon>Betaproteobacteria</taxon>
        <taxon>Burkholderiales</taxon>
        <taxon>Comamonadaceae</taxon>
        <taxon>Acidovorax</taxon>
    </lineage>
</organism>
<proteinExistence type="predicted"/>
<evidence type="ECO:0000313" key="2">
    <source>
        <dbReference type="Proteomes" id="UP000575083"/>
    </source>
</evidence>
<protein>
    <submittedName>
        <fullName evidence="1">Uncharacterized protein</fullName>
    </submittedName>
</protein>
<name>A0A7X0PJ30_9BURK</name>
<reference evidence="1 2" key="1">
    <citation type="submission" date="2020-08" db="EMBL/GenBank/DDBJ databases">
        <title>Functional genomics of gut bacteria from endangered species of beetles.</title>
        <authorList>
            <person name="Carlos-Shanley C."/>
        </authorList>
    </citation>
    <scope>NUCLEOTIDE SEQUENCE [LARGE SCALE GENOMIC DNA]</scope>
    <source>
        <strain evidence="1 2">S00198</strain>
    </source>
</reference>
<accession>A0A7X0PJ30</accession>
<sequence>MPLGNGLLGDRVLPLPFDHYEVLRHGEWCTVMVIATGEEVFQGEGRAEVAVSRAPF</sequence>
<evidence type="ECO:0000313" key="1">
    <source>
        <dbReference type="EMBL" id="MBB6562504.1"/>
    </source>
</evidence>
<keyword evidence="2" id="KW-1185">Reference proteome</keyword>
<dbReference type="EMBL" id="JACHLK010000013">
    <property type="protein sequence ID" value="MBB6562504.1"/>
    <property type="molecule type" value="Genomic_DNA"/>
</dbReference>
<dbReference type="Proteomes" id="UP000575083">
    <property type="component" value="Unassembled WGS sequence"/>
</dbReference>